<keyword evidence="1" id="KW-0812">Transmembrane</keyword>
<feature type="transmembrane region" description="Helical" evidence="1">
    <location>
        <begin position="20"/>
        <end position="40"/>
    </location>
</feature>
<comment type="caution">
    <text evidence="2">The sequence shown here is derived from an EMBL/GenBank/DDBJ whole genome shotgun (WGS) entry which is preliminary data.</text>
</comment>
<protein>
    <submittedName>
        <fullName evidence="2">Uncharacterized protein</fullName>
    </submittedName>
</protein>
<keyword evidence="1" id="KW-0472">Membrane</keyword>
<dbReference type="AlphaFoldDB" id="A0A2J0Z094"/>
<accession>A0A2J0Z094</accession>
<evidence type="ECO:0000313" key="2">
    <source>
        <dbReference type="EMBL" id="PJR13946.1"/>
    </source>
</evidence>
<keyword evidence="1" id="KW-1133">Transmembrane helix</keyword>
<proteinExistence type="predicted"/>
<gene>
    <name evidence="2" type="ORF">CEJ86_19580</name>
</gene>
<organism evidence="2 3">
    <name type="scientific">Rhizobium meliloti</name>
    <name type="common">Ensifer meliloti</name>
    <name type="synonym">Sinorhizobium meliloti</name>
    <dbReference type="NCBI Taxonomy" id="382"/>
    <lineage>
        <taxon>Bacteria</taxon>
        <taxon>Pseudomonadati</taxon>
        <taxon>Pseudomonadota</taxon>
        <taxon>Alphaproteobacteria</taxon>
        <taxon>Hyphomicrobiales</taxon>
        <taxon>Rhizobiaceae</taxon>
        <taxon>Sinorhizobium/Ensifer group</taxon>
        <taxon>Sinorhizobium</taxon>
    </lineage>
</organism>
<dbReference type="RefSeq" id="WP_100673004.1">
    <property type="nucleotide sequence ID" value="NZ_NJGD01000008.1"/>
</dbReference>
<evidence type="ECO:0000256" key="1">
    <source>
        <dbReference type="SAM" id="Phobius"/>
    </source>
</evidence>
<dbReference type="Proteomes" id="UP000231987">
    <property type="component" value="Unassembled WGS sequence"/>
</dbReference>
<name>A0A2J0Z094_RHIML</name>
<dbReference type="EMBL" id="NJGD01000008">
    <property type="protein sequence ID" value="PJR13946.1"/>
    <property type="molecule type" value="Genomic_DNA"/>
</dbReference>
<evidence type="ECO:0000313" key="3">
    <source>
        <dbReference type="Proteomes" id="UP000231987"/>
    </source>
</evidence>
<sequence>MTEHFIGHKKARLEASPNRFFLACAILALSIAFLMSAALAGTTAFRKEWQFASDART</sequence>
<reference evidence="2 3" key="1">
    <citation type="submission" date="2017-06" db="EMBL/GenBank/DDBJ databases">
        <title>Ensifer strains isolated from leguminous trees and herbs display diverse denitrification phenotypes with some acting as strong N2O sinks.</title>
        <authorList>
            <person name="Woliy K."/>
            <person name="Mania D."/>
            <person name="Bakken L.R."/>
            <person name="Frostegard A."/>
        </authorList>
    </citation>
    <scope>NUCLEOTIDE SEQUENCE [LARGE SCALE GENOMIC DNA]</scope>
    <source>
        <strain evidence="2 3">AC50a</strain>
    </source>
</reference>